<name>A0ABY6Z5L8_9BACL</name>
<dbReference type="RefSeq" id="WP_268045345.1">
    <property type="nucleotide sequence ID" value="NZ_CP104064.1"/>
</dbReference>
<evidence type="ECO:0000256" key="1">
    <source>
        <dbReference type="ARBA" id="ARBA00022723"/>
    </source>
</evidence>
<dbReference type="InterPro" id="IPR050963">
    <property type="entry name" value="Sirohydro_Cobaltochel/CbiX"/>
</dbReference>
<evidence type="ECO:0000313" key="3">
    <source>
        <dbReference type="EMBL" id="WAH37818.1"/>
    </source>
</evidence>
<protein>
    <submittedName>
        <fullName evidence="3">Sirohydrochlorin chelatase</fullName>
    </submittedName>
</protein>
<organism evidence="3 4">
    <name type="scientific">Alicyclobacillus dauci</name>
    <dbReference type="NCBI Taxonomy" id="1475485"/>
    <lineage>
        <taxon>Bacteria</taxon>
        <taxon>Bacillati</taxon>
        <taxon>Bacillota</taxon>
        <taxon>Bacilli</taxon>
        <taxon>Bacillales</taxon>
        <taxon>Alicyclobacillaceae</taxon>
        <taxon>Alicyclobacillus</taxon>
    </lineage>
</organism>
<gene>
    <name evidence="3" type="ORF">NZD86_04750</name>
</gene>
<dbReference type="PANTHER" id="PTHR33542">
    <property type="entry name" value="SIROHYDROCHLORIN FERROCHELATASE, CHLOROPLASTIC"/>
    <property type="match status" value="1"/>
</dbReference>
<dbReference type="SUPFAM" id="SSF53800">
    <property type="entry name" value="Chelatase"/>
    <property type="match status" value="1"/>
</dbReference>
<dbReference type="InterPro" id="IPR002762">
    <property type="entry name" value="CbiX-like"/>
</dbReference>
<evidence type="ECO:0000313" key="4">
    <source>
        <dbReference type="Proteomes" id="UP001164803"/>
    </source>
</evidence>
<dbReference type="Pfam" id="PF01903">
    <property type="entry name" value="CbiX"/>
    <property type="match status" value="2"/>
</dbReference>
<keyword evidence="4" id="KW-1185">Reference proteome</keyword>
<dbReference type="EMBL" id="CP104064">
    <property type="protein sequence ID" value="WAH37818.1"/>
    <property type="molecule type" value="Genomic_DNA"/>
</dbReference>
<dbReference type="Gene3D" id="3.40.50.1400">
    <property type="match status" value="2"/>
</dbReference>
<evidence type="ECO:0000256" key="2">
    <source>
        <dbReference type="ARBA" id="ARBA00023239"/>
    </source>
</evidence>
<proteinExistence type="predicted"/>
<dbReference type="CDD" id="cd03416">
    <property type="entry name" value="CbiX_SirB_N"/>
    <property type="match status" value="1"/>
</dbReference>
<dbReference type="PANTHER" id="PTHR33542:SF3">
    <property type="entry name" value="SIROHYDROCHLORIN FERROCHELATASE, CHLOROPLASTIC"/>
    <property type="match status" value="1"/>
</dbReference>
<keyword evidence="1" id="KW-0479">Metal-binding</keyword>
<keyword evidence="2" id="KW-0456">Lyase</keyword>
<reference evidence="3" key="1">
    <citation type="submission" date="2022-08" db="EMBL/GenBank/DDBJ databases">
        <title>Alicyclobacillus dauci DSM2870, complete genome.</title>
        <authorList>
            <person name="Wang Q."/>
            <person name="Cai R."/>
            <person name="Wang Z."/>
        </authorList>
    </citation>
    <scope>NUCLEOTIDE SEQUENCE</scope>
    <source>
        <strain evidence="3">DSM 28700</strain>
    </source>
</reference>
<sequence length="252" mass="27779">MTTGVLFIGHGTRRQHGVDEFLTFVQQVLSQVDSTPGLVFGYAFLELQSPDIIEGIRTMANQGVTRIVCIPLFLFAAGHIKEDIPVELARANEQFPDVTLHLGDPFGTEREMMDALFTRVMDCFSDPSAGVGILLLGRGNKDKSAQDAFMQVARDLHSHFPGSTVDVGFLAGTGTAMESGLDSLVDRGVRSLVIMPYLWFSGWLTDTLPRRVGLWREEHPDADVRIARHLGIHPQIVKLVARRVAKALDVLT</sequence>
<dbReference type="Proteomes" id="UP001164803">
    <property type="component" value="Chromosome"/>
</dbReference>
<accession>A0ABY6Z5L8</accession>